<reference evidence="17" key="1">
    <citation type="journal article" date="2019" name="Insect Mol. Biol.">
        <title>The functional difference of eight chitinase genes between male and female of the cotton mealybug, Phenacoccus solenopsis.</title>
        <authorList>
            <person name="Omar M.A.A."/>
            <person name="Ao Y."/>
            <person name="Li M."/>
            <person name="He K."/>
            <person name="Xu L."/>
            <person name="Tong H."/>
            <person name="Jiang M."/>
            <person name="Li F."/>
        </authorList>
    </citation>
    <scope>NUCLEOTIDE SEQUENCE</scope>
</reference>
<feature type="chain" id="PRO_5021193443" description="chitinase" evidence="14">
    <location>
        <begin position="20"/>
        <end position="569"/>
    </location>
</feature>
<dbReference type="InterPro" id="IPR001579">
    <property type="entry name" value="Glyco_hydro_18_chit_AS"/>
</dbReference>
<dbReference type="SUPFAM" id="SSF57625">
    <property type="entry name" value="Invertebrate chitin-binding proteins"/>
    <property type="match status" value="1"/>
</dbReference>
<evidence type="ECO:0000259" key="16">
    <source>
        <dbReference type="PROSITE" id="PS51910"/>
    </source>
</evidence>
<keyword evidence="10 12" id="KW-0326">Glycosidase</keyword>
<feature type="compositionally biased region" description="Low complexity" evidence="13">
    <location>
        <begin position="476"/>
        <end position="502"/>
    </location>
</feature>
<sequence>MKSVKVLSLFLLFIALAYCKYTSDRGRVVCYFSNWAIYRPGIGSYKIDDIPGDMCTHVIYSFVGVSNVTWEILVIDPEIDIDMNGFKNFTSLKNKYPGLKLELAVGGWGDGGKKYSRMVSVKERRATFIQSVVQYMKEYDFDGFDVDWEYPGASDRGGSFNDRNLYYYFIQELRRAFDKENPEWEITIAVPLAKFRLQEGYYVEGLCQIVDAVHVMAYDLRGNWAGFADVHSPLYKRPHDQWAYSALNVNDGMELWENLGCPPRKLVLGIPFYGRTFTLSASNNDYNLGTYINKEAGGGKPGNYTNAKGFLSYYEICMLFLEENNGWTQRWDDVGKCPYTYKGTQWIGYENPTSVQIKMDFIKNKAYGGAMTWAIDMDDFRGVCGPVNPLIKILHDNMFDYIVPDREVPTTPTAEWARPPSTPAEEGNVHVPSTTKFTTRVTTPKTTTVRVTTEKMTTPKPTTTKITTTKITITRSTTQYPTSQSTSSSPEFPEYSSSTTETDGVGTDIEENIECRIGDYLPHNDCDKYYRCVHNKEIEFKCRPGTAWNQRMMTCDWPENVEKENCVYK</sequence>
<dbReference type="GO" id="GO:0008843">
    <property type="term" value="F:endochitinase activity"/>
    <property type="evidence" value="ECO:0007669"/>
    <property type="project" value="UniProtKB-EC"/>
</dbReference>
<keyword evidence="11" id="KW-0624">Polysaccharide degradation</keyword>
<dbReference type="FunFam" id="3.20.20.80:FF:000144">
    <property type="entry name" value="Chitinase"/>
    <property type="match status" value="1"/>
</dbReference>
<dbReference type="Gene3D" id="3.20.20.80">
    <property type="entry name" value="Glycosidases"/>
    <property type="match status" value="1"/>
</dbReference>
<dbReference type="InterPro" id="IPR050314">
    <property type="entry name" value="Glycosyl_Hydrlase_18"/>
</dbReference>
<dbReference type="PANTHER" id="PTHR11177">
    <property type="entry name" value="CHITINASE"/>
    <property type="match status" value="1"/>
</dbReference>
<dbReference type="Pfam" id="PF00704">
    <property type="entry name" value="Glyco_hydro_18"/>
    <property type="match status" value="1"/>
</dbReference>
<keyword evidence="9" id="KW-0119">Carbohydrate metabolism</keyword>
<dbReference type="PROSITE" id="PS51910">
    <property type="entry name" value="GH18_2"/>
    <property type="match status" value="1"/>
</dbReference>
<evidence type="ECO:0000256" key="3">
    <source>
        <dbReference type="ARBA" id="ARBA00012729"/>
    </source>
</evidence>
<evidence type="ECO:0000256" key="12">
    <source>
        <dbReference type="RuleBase" id="RU000489"/>
    </source>
</evidence>
<dbReference type="InterPro" id="IPR011583">
    <property type="entry name" value="Chitinase_II/V-like_cat"/>
</dbReference>
<evidence type="ECO:0000256" key="4">
    <source>
        <dbReference type="ARBA" id="ARBA00022669"/>
    </source>
</evidence>
<evidence type="ECO:0000256" key="2">
    <source>
        <dbReference type="ARBA" id="ARBA00009121"/>
    </source>
</evidence>
<comment type="similarity">
    <text evidence="2">Belongs to the glycosyl hydrolase 18 family. Chitinase class II subfamily.</text>
</comment>
<dbReference type="InterPro" id="IPR001223">
    <property type="entry name" value="Glyco_hydro18_cat"/>
</dbReference>
<dbReference type="InterPro" id="IPR036508">
    <property type="entry name" value="Chitin-bd_dom_sf"/>
</dbReference>
<dbReference type="Gene3D" id="3.10.50.10">
    <property type="match status" value="1"/>
</dbReference>
<dbReference type="PROSITE" id="PS01095">
    <property type="entry name" value="GH18_1"/>
    <property type="match status" value="1"/>
</dbReference>
<evidence type="ECO:0000256" key="13">
    <source>
        <dbReference type="SAM" id="MobiDB-lite"/>
    </source>
</evidence>
<dbReference type="SUPFAM" id="SSF54556">
    <property type="entry name" value="Chitinase insertion domain"/>
    <property type="match status" value="1"/>
</dbReference>
<keyword evidence="4" id="KW-0147">Chitin-binding</keyword>
<evidence type="ECO:0000256" key="5">
    <source>
        <dbReference type="ARBA" id="ARBA00022729"/>
    </source>
</evidence>
<dbReference type="InterPro" id="IPR017853">
    <property type="entry name" value="GH"/>
</dbReference>
<dbReference type="GO" id="GO:0000272">
    <property type="term" value="P:polysaccharide catabolic process"/>
    <property type="evidence" value="ECO:0007669"/>
    <property type="project" value="UniProtKB-KW"/>
</dbReference>
<evidence type="ECO:0000256" key="11">
    <source>
        <dbReference type="ARBA" id="ARBA00023326"/>
    </source>
</evidence>
<feature type="signal peptide" evidence="14">
    <location>
        <begin position="1"/>
        <end position="19"/>
    </location>
</feature>
<evidence type="ECO:0000256" key="7">
    <source>
        <dbReference type="ARBA" id="ARBA00023024"/>
    </source>
</evidence>
<feature type="domain" description="Chitin-binding type-2" evidence="15">
    <location>
        <begin position="512"/>
        <end position="568"/>
    </location>
</feature>
<protein>
    <recommendedName>
        <fullName evidence="3">chitinase</fullName>
        <ecNumber evidence="3">3.2.1.14</ecNumber>
    </recommendedName>
</protein>
<dbReference type="InterPro" id="IPR029070">
    <property type="entry name" value="Chitinase_insertion_sf"/>
</dbReference>
<accession>A0A4Y5SVT2</accession>
<dbReference type="SUPFAM" id="SSF51445">
    <property type="entry name" value="(Trans)glycosidases"/>
    <property type="match status" value="1"/>
</dbReference>
<dbReference type="PROSITE" id="PS50940">
    <property type="entry name" value="CHIT_BIND_II"/>
    <property type="match status" value="1"/>
</dbReference>
<comment type="catalytic activity">
    <reaction evidence="1">
        <text>Random endo-hydrolysis of N-acetyl-beta-D-glucosaminide (1-&gt;4)-beta-linkages in chitin and chitodextrins.</text>
        <dbReference type="EC" id="3.2.1.14"/>
    </reaction>
</comment>
<dbReference type="SMR" id="A0A4Y5SVT2"/>
<keyword evidence="5 14" id="KW-0732">Signal</keyword>
<dbReference type="AlphaFoldDB" id="A0A4Y5SVT2"/>
<evidence type="ECO:0000256" key="6">
    <source>
        <dbReference type="ARBA" id="ARBA00022801"/>
    </source>
</evidence>
<dbReference type="GO" id="GO:0006032">
    <property type="term" value="P:chitin catabolic process"/>
    <property type="evidence" value="ECO:0007669"/>
    <property type="project" value="UniProtKB-KW"/>
</dbReference>
<organism evidence="17">
    <name type="scientific">Phenacoccus solenopsis</name>
    <name type="common">Solenopsis mealybug</name>
    <dbReference type="NCBI Taxonomy" id="483260"/>
    <lineage>
        <taxon>Eukaryota</taxon>
        <taxon>Metazoa</taxon>
        <taxon>Ecdysozoa</taxon>
        <taxon>Arthropoda</taxon>
        <taxon>Hexapoda</taxon>
        <taxon>Insecta</taxon>
        <taxon>Pterygota</taxon>
        <taxon>Neoptera</taxon>
        <taxon>Paraneoptera</taxon>
        <taxon>Hemiptera</taxon>
        <taxon>Sternorrhyncha</taxon>
        <taxon>Coccoidea</taxon>
        <taxon>Pseudococcidae</taxon>
        <taxon>Phenacoccus</taxon>
    </lineage>
</organism>
<keyword evidence="8" id="KW-1015">Disulfide bond</keyword>
<evidence type="ECO:0000256" key="9">
    <source>
        <dbReference type="ARBA" id="ARBA00023277"/>
    </source>
</evidence>
<name>A0A4Y5SVT2_9HEMI</name>
<evidence type="ECO:0000256" key="1">
    <source>
        <dbReference type="ARBA" id="ARBA00000822"/>
    </source>
</evidence>
<dbReference type="FunFam" id="3.10.50.10:FF:000004">
    <property type="entry name" value="Chitinase 5"/>
    <property type="match status" value="1"/>
</dbReference>
<dbReference type="SMART" id="SM00494">
    <property type="entry name" value="ChtBD2"/>
    <property type="match status" value="1"/>
</dbReference>
<feature type="domain" description="GH18" evidence="16">
    <location>
        <begin position="26"/>
        <end position="401"/>
    </location>
</feature>
<dbReference type="GO" id="GO:0008061">
    <property type="term" value="F:chitin binding"/>
    <property type="evidence" value="ECO:0007669"/>
    <property type="project" value="UniProtKB-KW"/>
</dbReference>
<dbReference type="SMART" id="SM00636">
    <property type="entry name" value="Glyco_18"/>
    <property type="match status" value="1"/>
</dbReference>
<dbReference type="GO" id="GO:0005576">
    <property type="term" value="C:extracellular region"/>
    <property type="evidence" value="ECO:0007669"/>
    <property type="project" value="InterPro"/>
</dbReference>
<evidence type="ECO:0000256" key="10">
    <source>
        <dbReference type="ARBA" id="ARBA00023295"/>
    </source>
</evidence>
<evidence type="ECO:0000256" key="14">
    <source>
        <dbReference type="SAM" id="SignalP"/>
    </source>
</evidence>
<gene>
    <name evidence="17" type="primary">Cht1</name>
</gene>
<dbReference type="EC" id="3.2.1.14" evidence="3"/>
<proteinExistence type="evidence at transcript level"/>
<dbReference type="InterPro" id="IPR002557">
    <property type="entry name" value="Chitin-bd_dom"/>
</dbReference>
<dbReference type="Gene3D" id="2.170.140.10">
    <property type="entry name" value="Chitin binding domain"/>
    <property type="match status" value="1"/>
</dbReference>
<keyword evidence="7" id="KW-0146">Chitin degradation</keyword>
<evidence type="ECO:0000313" key="17">
    <source>
        <dbReference type="EMBL" id="QDA39869.1"/>
    </source>
</evidence>
<dbReference type="EMBL" id="MH686266">
    <property type="protein sequence ID" value="QDA39869.1"/>
    <property type="molecule type" value="mRNA"/>
</dbReference>
<evidence type="ECO:0000256" key="8">
    <source>
        <dbReference type="ARBA" id="ARBA00023157"/>
    </source>
</evidence>
<keyword evidence="6 12" id="KW-0378">Hydrolase</keyword>
<evidence type="ECO:0000259" key="15">
    <source>
        <dbReference type="PROSITE" id="PS50940"/>
    </source>
</evidence>
<dbReference type="PANTHER" id="PTHR11177:SF144">
    <property type="entry name" value="CHITINASE 5"/>
    <property type="match status" value="1"/>
</dbReference>
<dbReference type="Pfam" id="PF01607">
    <property type="entry name" value="CBM_14"/>
    <property type="match status" value="1"/>
</dbReference>
<feature type="region of interest" description="Disordered" evidence="13">
    <location>
        <begin position="476"/>
        <end position="505"/>
    </location>
</feature>
<feature type="region of interest" description="Disordered" evidence="13">
    <location>
        <begin position="411"/>
        <end position="430"/>
    </location>
</feature>